<dbReference type="PANTHER" id="PTHR37482:SF1">
    <property type="entry name" value="OUTER MEMBRANE PROTEIN ASSEMBLY FACTOR BAME"/>
    <property type="match status" value="1"/>
</dbReference>
<dbReference type="AlphaFoldDB" id="A0A7G5IF46"/>
<evidence type="ECO:0000256" key="1">
    <source>
        <dbReference type="ARBA" id="ARBA00022729"/>
    </source>
</evidence>
<evidence type="ECO:0000256" key="3">
    <source>
        <dbReference type="ARBA" id="ARBA00023237"/>
    </source>
</evidence>
<dbReference type="GO" id="GO:1990063">
    <property type="term" value="C:Bam protein complex"/>
    <property type="evidence" value="ECO:0007669"/>
    <property type="project" value="TreeGrafter"/>
</dbReference>
<evidence type="ECO:0000256" key="2">
    <source>
        <dbReference type="ARBA" id="ARBA00023136"/>
    </source>
</evidence>
<dbReference type="EMBL" id="CP059851">
    <property type="protein sequence ID" value="QMW21988.1"/>
    <property type="molecule type" value="Genomic_DNA"/>
</dbReference>
<dbReference type="GO" id="GO:0043165">
    <property type="term" value="P:Gram-negative-bacterium-type cell outer membrane assembly"/>
    <property type="evidence" value="ECO:0007669"/>
    <property type="project" value="TreeGrafter"/>
</dbReference>
<evidence type="ECO:0000313" key="6">
    <source>
        <dbReference type="Proteomes" id="UP000515292"/>
    </source>
</evidence>
<keyword evidence="1" id="KW-0732">Signal</keyword>
<dbReference type="KEGG" id="sand:H3309_11455"/>
<dbReference type="Pfam" id="PF04355">
    <property type="entry name" value="BamE"/>
    <property type="match status" value="1"/>
</dbReference>
<name>A0A7G5IF46_9SPHN</name>
<evidence type="ECO:0000259" key="4">
    <source>
        <dbReference type="Pfam" id="PF04355"/>
    </source>
</evidence>
<reference evidence="5 6" key="1">
    <citation type="submission" date="2020-07" db="EMBL/GenBank/DDBJ databases">
        <title>Complete genome sequence for Sandaracinobacter sp. M6.</title>
        <authorList>
            <person name="Tang Y."/>
            <person name="Liu Q."/>
            <person name="Guo Z."/>
            <person name="Lei P."/>
            <person name="Huang B."/>
        </authorList>
    </citation>
    <scope>NUCLEOTIDE SEQUENCE [LARGE SCALE GENOMIC DNA]</scope>
    <source>
        <strain evidence="5 6">M6</strain>
    </source>
</reference>
<dbReference type="GO" id="GO:0051205">
    <property type="term" value="P:protein insertion into membrane"/>
    <property type="evidence" value="ECO:0007669"/>
    <property type="project" value="TreeGrafter"/>
</dbReference>
<proteinExistence type="predicted"/>
<feature type="domain" description="Outer membrane protein assembly factor BamE" evidence="4">
    <location>
        <begin position="26"/>
        <end position="100"/>
    </location>
</feature>
<dbReference type="InterPro" id="IPR037873">
    <property type="entry name" value="BamE-like"/>
</dbReference>
<dbReference type="Proteomes" id="UP000515292">
    <property type="component" value="Chromosome"/>
</dbReference>
<dbReference type="GO" id="GO:0030674">
    <property type="term" value="F:protein-macromolecule adaptor activity"/>
    <property type="evidence" value="ECO:0007669"/>
    <property type="project" value="TreeGrafter"/>
</dbReference>
<keyword evidence="2" id="KW-0472">Membrane</keyword>
<keyword evidence="6" id="KW-1185">Reference proteome</keyword>
<evidence type="ECO:0000313" key="5">
    <source>
        <dbReference type="EMBL" id="QMW21988.1"/>
    </source>
</evidence>
<accession>A0A7G5IF46</accession>
<organism evidence="5 6">
    <name type="scientific">Sandaracinobacteroides saxicola</name>
    <dbReference type="NCBI Taxonomy" id="2759707"/>
    <lineage>
        <taxon>Bacteria</taxon>
        <taxon>Pseudomonadati</taxon>
        <taxon>Pseudomonadota</taxon>
        <taxon>Alphaproteobacteria</taxon>
        <taxon>Sphingomonadales</taxon>
        <taxon>Sphingosinicellaceae</taxon>
        <taxon>Sandaracinobacteroides</taxon>
    </lineage>
</organism>
<dbReference type="Gene3D" id="3.30.1450.10">
    <property type="match status" value="1"/>
</dbReference>
<gene>
    <name evidence="5" type="ORF">H3309_11455</name>
</gene>
<dbReference type="PANTHER" id="PTHR37482">
    <property type="entry name" value="OUTER MEMBRANE PROTEIN ASSEMBLY FACTOR BAME"/>
    <property type="match status" value="1"/>
</dbReference>
<protein>
    <submittedName>
        <fullName evidence="5">Outer membrane protein assembly factor BamE</fullName>
    </submittedName>
</protein>
<dbReference type="InterPro" id="IPR007450">
    <property type="entry name" value="BamE_dom"/>
</dbReference>
<dbReference type="RefSeq" id="WP_182294833.1">
    <property type="nucleotide sequence ID" value="NZ_CP059851.1"/>
</dbReference>
<keyword evidence="3" id="KW-0998">Cell outer membrane</keyword>
<dbReference type="InterPro" id="IPR026592">
    <property type="entry name" value="BamE"/>
</dbReference>
<sequence>MRLMLISAVLAAGLLPACTRIPISEGYVADEQLLASVQPGVDNKSSVQRTLGRPTMAAQFDGRQWYYISRNSKQLAFLRPVPSAQSILIITFDAKDVVQKVERRGLEQVASITPNPDKTPTLGRDESLLDDLFGNIGQFGGVPAGGPPQ</sequence>